<proteinExistence type="predicted"/>
<gene>
    <name evidence="3" type="ORF">M430DRAFT_36770</name>
</gene>
<dbReference type="EMBL" id="KZ679015">
    <property type="protein sequence ID" value="PSS12718.1"/>
    <property type="molecule type" value="Genomic_DNA"/>
</dbReference>
<feature type="region of interest" description="Disordered" evidence="1">
    <location>
        <begin position="65"/>
        <end position="86"/>
    </location>
</feature>
<reference evidence="3 4" key="1">
    <citation type="journal article" date="2018" name="New Phytol.">
        <title>Comparative genomics and transcriptomics depict ericoid mycorrhizal fungi as versatile saprotrophs and plant mutualists.</title>
        <authorList>
            <person name="Martino E."/>
            <person name="Morin E."/>
            <person name="Grelet G.A."/>
            <person name="Kuo A."/>
            <person name="Kohler A."/>
            <person name="Daghino S."/>
            <person name="Barry K.W."/>
            <person name="Cichocki N."/>
            <person name="Clum A."/>
            <person name="Dockter R.B."/>
            <person name="Hainaut M."/>
            <person name="Kuo R.C."/>
            <person name="LaButti K."/>
            <person name="Lindahl B.D."/>
            <person name="Lindquist E.A."/>
            <person name="Lipzen A."/>
            <person name="Khouja H.R."/>
            <person name="Magnuson J."/>
            <person name="Murat C."/>
            <person name="Ohm R.A."/>
            <person name="Singer S.W."/>
            <person name="Spatafora J.W."/>
            <person name="Wang M."/>
            <person name="Veneault-Fourrey C."/>
            <person name="Henrissat B."/>
            <person name="Grigoriev I.V."/>
            <person name="Martin F.M."/>
            <person name="Perotto S."/>
        </authorList>
    </citation>
    <scope>NUCLEOTIDE SEQUENCE [LARGE SCALE GENOMIC DNA]</scope>
    <source>
        <strain evidence="3 4">ATCC 22711</strain>
    </source>
</reference>
<feature type="compositionally biased region" description="Polar residues" evidence="1">
    <location>
        <begin position="73"/>
        <end position="85"/>
    </location>
</feature>
<dbReference type="Pfam" id="PF13391">
    <property type="entry name" value="HNH_2"/>
    <property type="match status" value="1"/>
</dbReference>
<dbReference type="Proteomes" id="UP000241818">
    <property type="component" value="Unassembled WGS sequence"/>
</dbReference>
<organism evidence="3 4">
    <name type="scientific">Amorphotheca resinae ATCC 22711</name>
    <dbReference type="NCBI Taxonomy" id="857342"/>
    <lineage>
        <taxon>Eukaryota</taxon>
        <taxon>Fungi</taxon>
        <taxon>Dikarya</taxon>
        <taxon>Ascomycota</taxon>
        <taxon>Pezizomycotina</taxon>
        <taxon>Leotiomycetes</taxon>
        <taxon>Helotiales</taxon>
        <taxon>Amorphothecaceae</taxon>
        <taxon>Amorphotheca</taxon>
    </lineage>
</organism>
<dbReference type="InParanoid" id="A0A2T3AVN0"/>
<evidence type="ECO:0000313" key="3">
    <source>
        <dbReference type="EMBL" id="PSS12718.1"/>
    </source>
</evidence>
<dbReference type="RefSeq" id="XP_024718716.1">
    <property type="nucleotide sequence ID" value="XM_024866991.1"/>
</dbReference>
<dbReference type="OrthoDB" id="2142759at2759"/>
<evidence type="ECO:0000256" key="1">
    <source>
        <dbReference type="SAM" id="MobiDB-lite"/>
    </source>
</evidence>
<evidence type="ECO:0000259" key="2">
    <source>
        <dbReference type="Pfam" id="PF13391"/>
    </source>
</evidence>
<dbReference type="GeneID" id="36575072"/>
<accession>A0A2T3AVN0</accession>
<name>A0A2T3AVN0_AMORE</name>
<keyword evidence="4" id="KW-1185">Reference proteome</keyword>
<sequence>MEIVYQLPLDEYAPFPCLEDGDPKDPASQHGAPINNLHTNTSVIEPGFYVLLSAQGLPIDIPINPDNPAPRTLSRSLSQPDSHTTQFRDRVRARDGRCVVTGDPRVDPNYTGLAAAHIFPVAHADLWVSGKWKQQINDDEYIGPTCIHSIQNGILLRDDVHHFFDKYYLAINPDTGYKSHCFVNSPQLDNKIMFRNPSTPEKFQPSRAILKHHFRMAVLLNMKGRTGYPQWDEDIPEGYDPIGEFASSEQGQLRLETELARKLNSLIT</sequence>
<dbReference type="STRING" id="857342.A0A2T3AVN0"/>
<dbReference type="AlphaFoldDB" id="A0A2T3AVN0"/>
<dbReference type="InterPro" id="IPR003615">
    <property type="entry name" value="HNH_nuc"/>
</dbReference>
<feature type="domain" description="HNH nuclease" evidence="2">
    <location>
        <begin position="98"/>
        <end position="172"/>
    </location>
</feature>
<evidence type="ECO:0000313" key="4">
    <source>
        <dbReference type="Proteomes" id="UP000241818"/>
    </source>
</evidence>
<protein>
    <recommendedName>
        <fullName evidence="2">HNH nuclease domain-containing protein</fullName>
    </recommendedName>
</protein>